<dbReference type="GO" id="GO:0009736">
    <property type="term" value="P:cytokinin-activated signaling pathway"/>
    <property type="evidence" value="ECO:0007669"/>
    <property type="project" value="InterPro"/>
</dbReference>
<evidence type="ECO:0000256" key="1">
    <source>
        <dbReference type="ARBA" id="ARBA00023012"/>
    </source>
</evidence>
<dbReference type="GO" id="GO:0000160">
    <property type="term" value="P:phosphorelay signal transduction system"/>
    <property type="evidence" value="ECO:0007669"/>
    <property type="project" value="UniProtKB-KW"/>
</dbReference>
<dbReference type="InterPro" id="IPR045279">
    <property type="entry name" value="ARR-like"/>
</dbReference>
<dbReference type="SMART" id="SM00448">
    <property type="entry name" value="REC"/>
    <property type="match status" value="1"/>
</dbReference>
<dbReference type="PANTHER" id="PTHR43874:SF96">
    <property type="entry name" value="TWO-COMPONENT RESPONSE REGULATOR ORR10-LIKE"/>
    <property type="match status" value="1"/>
</dbReference>
<evidence type="ECO:0000256" key="5">
    <source>
        <dbReference type="PROSITE-ProRule" id="PRU00169"/>
    </source>
</evidence>
<dbReference type="AlphaFoldDB" id="A0A9D3UZH1"/>
<keyword evidence="3" id="KW-0804">Transcription</keyword>
<keyword evidence="5" id="KW-0597">Phosphoprotein</keyword>
<feature type="modified residue" description="4-aspartylphosphate" evidence="5">
    <location>
        <position position="100"/>
    </location>
</feature>
<evidence type="ECO:0000256" key="6">
    <source>
        <dbReference type="SAM" id="MobiDB-lite"/>
    </source>
</evidence>
<reference evidence="8 9" key="1">
    <citation type="journal article" date="2021" name="Plant Biotechnol. J.">
        <title>Multi-omics assisted identification of the key and species-specific regulatory components of drought-tolerant mechanisms in Gossypium stocksii.</title>
        <authorList>
            <person name="Yu D."/>
            <person name="Ke L."/>
            <person name="Zhang D."/>
            <person name="Wu Y."/>
            <person name="Sun Y."/>
            <person name="Mei J."/>
            <person name="Sun J."/>
            <person name="Sun Y."/>
        </authorList>
    </citation>
    <scope>NUCLEOTIDE SEQUENCE [LARGE SCALE GENOMIC DNA]</scope>
    <source>
        <strain evidence="9">cv. E1</strain>
        <tissue evidence="8">Leaf</tissue>
    </source>
</reference>
<dbReference type="OrthoDB" id="60033at2759"/>
<name>A0A9D3UZH1_9ROSI</name>
<accession>A0A9D3UZH1</accession>
<keyword evidence="1" id="KW-0902">Two-component regulatory system</keyword>
<dbReference type="SUPFAM" id="SSF52172">
    <property type="entry name" value="CheY-like"/>
    <property type="match status" value="1"/>
</dbReference>
<evidence type="ECO:0000256" key="2">
    <source>
        <dbReference type="ARBA" id="ARBA00023015"/>
    </source>
</evidence>
<dbReference type="Gene3D" id="3.40.50.2300">
    <property type="match status" value="1"/>
</dbReference>
<dbReference type="InterPro" id="IPR001789">
    <property type="entry name" value="Sig_transdc_resp-reg_receiver"/>
</dbReference>
<evidence type="ECO:0000313" key="8">
    <source>
        <dbReference type="EMBL" id="KAH1065233.1"/>
    </source>
</evidence>
<sequence length="139" mass="15895">MELMKSENIVQDRQPQPQEEEEIMQQEEEEEQRFHVLAVDDSVIDRKLLEKLLKASSYQVTCVESGEKALEYLGLLHHSSPASSSQHHHQGHKVNLIMTDFSMPGTSGYDLLKRIKGSYWKDVPVVVMSSENVPSRISM</sequence>
<evidence type="ECO:0000256" key="3">
    <source>
        <dbReference type="ARBA" id="ARBA00023163"/>
    </source>
</evidence>
<proteinExistence type="predicted"/>
<evidence type="ECO:0000256" key="4">
    <source>
        <dbReference type="ARBA" id="ARBA00023242"/>
    </source>
</evidence>
<gene>
    <name evidence="8" type="ORF">J1N35_030220</name>
</gene>
<keyword evidence="9" id="KW-1185">Reference proteome</keyword>
<protein>
    <recommendedName>
        <fullName evidence="7">Response regulatory domain-containing protein</fullName>
    </recommendedName>
</protein>
<organism evidence="8 9">
    <name type="scientific">Gossypium stocksii</name>
    <dbReference type="NCBI Taxonomy" id="47602"/>
    <lineage>
        <taxon>Eukaryota</taxon>
        <taxon>Viridiplantae</taxon>
        <taxon>Streptophyta</taxon>
        <taxon>Embryophyta</taxon>
        <taxon>Tracheophyta</taxon>
        <taxon>Spermatophyta</taxon>
        <taxon>Magnoliopsida</taxon>
        <taxon>eudicotyledons</taxon>
        <taxon>Gunneridae</taxon>
        <taxon>Pentapetalae</taxon>
        <taxon>rosids</taxon>
        <taxon>malvids</taxon>
        <taxon>Malvales</taxon>
        <taxon>Malvaceae</taxon>
        <taxon>Malvoideae</taxon>
        <taxon>Gossypium</taxon>
    </lineage>
</organism>
<comment type="caution">
    <text evidence="8">The sequence shown here is derived from an EMBL/GenBank/DDBJ whole genome shotgun (WGS) entry which is preliminary data.</text>
</comment>
<dbReference type="Proteomes" id="UP000828251">
    <property type="component" value="Unassembled WGS sequence"/>
</dbReference>
<feature type="domain" description="Response regulatory" evidence="7">
    <location>
        <begin position="35"/>
        <end position="139"/>
    </location>
</feature>
<evidence type="ECO:0000259" key="7">
    <source>
        <dbReference type="PROSITE" id="PS50110"/>
    </source>
</evidence>
<feature type="region of interest" description="Disordered" evidence="6">
    <location>
        <begin position="1"/>
        <end position="29"/>
    </location>
</feature>
<keyword evidence="2" id="KW-0805">Transcription regulation</keyword>
<feature type="compositionally biased region" description="Acidic residues" evidence="6">
    <location>
        <begin position="18"/>
        <end position="29"/>
    </location>
</feature>
<dbReference type="PANTHER" id="PTHR43874">
    <property type="entry name" value="TWO-COMPONENT RESPONSE REGULATOR"/>
    <property type="match status" value="1"/>
</dbReference>
<dbReference type="PROSITE" id="PS50110">
    <property type="entry name" value="RESPONSE_REGULATORY"/>
    <property type="match status" value="1"/>
</dbReference>
<evidence type="ECO:0000313" key="9">
    <source>
        <dbReference type="Proteomes" id="UP000828251"/>
    </source>
</evidence>
<dbReference type="Pfam" id="PF00072">
    <property type="entry name" value="Response_reg"/>
    <property type="match status" value="1"/>
</dbReference>
<keyword evidence="4" id="KW-0539">Nucleus</keyword>
<dbReference type="EMBL" id="JAIQCV010000009">
    <property type="protein sequence ID" value="KAH1065233.1"/>
    <property type="molecule type" value="Genomic_DNA"/>
</dbReference>
<dbReference type="InterPro" id="IPR011006">
    <property type="entry name" value="CheY-like_superfamily"/>
</dbReference>